<organism evidence="5 11">
    <name type="scientific">Metallosphaera sedula</name>
    <dbReference type="NCBI Taxonomy" id="43687"/>
    <lineage>
        <taxon>Archaea</taxon>
        <taxon>Thermoproteota</taxon>
        <taxon>Thermoprotei</taxon>
        <taxon>Sulfolobales</taxon>
        <taxon>Sulfolobaceae</taxon>
        <taxon>Metallosphaera</taxon>
    </lineage>
</organism>
<dbReference type="EMBL" id="CP012174">
    <property type="protein sequence ID" value="AKV79485.1"/>
    <property type="molecule type" value="Genomic_DNA"/>
</dbReference>
<comment type="similarity">
    <text evidence="3">Belongs to the AB hydrolase superfamily. ABHD14 family.</text>
</comment>
<gene>
    <name evidence="5" type="ORF">HA72_2058</name>
    <name evidence="6" type="ORF">MsedA_2108</name>
    <name evidence="7" type="ORF">MsedB_2110</name>
    <name evidence="8" type="ORF">MsedC_2108</name>
    <name evidence="9" type="ORF">MsedD_2109</name>
    <name evidence="10" type="ORF">MsedE_2110</name>
</gene>
<dbReference type="EMBL" id="CP012172">
    <property type="protein sequence ID" value="AKV74997.1"/>
    <property type="molecule type" value="Genomic_DNA"/>
</dbReference>
<keyword evidence="2" id="KW-0963">Cytoplasm</keyword>
<keyword evidence="5" id="KW-0808">Transferase</keyword>
<dbReference type="InterPro" id="IPR000073">
    <property type="entry name" value="AB_hydrolase_1"/>
</dbReference>
<dbReference type="Proteomes" id="UP000062475">
    <property type="component" value="Chromosome"/>
</dbReference>
<evidence type="ECO:0000313" key="9">
    <source>
        <dbReference type="EMBL" id="AKV81730.1"/>
    </source>
</evidence>
<dbReference type="Pfam" id="PF12697">
    <property type="entry name" value="Abhydrolase_6"/>
    <property type="match status" value="1"/>
</dbReference>
<evidence type="ECO:0000313" key="15">
    <source>
        <dbReference type="Proteomes" id="UP000062475"/>
    </source>
</evidence>
<evidence type="ECO:0000313" key="6">
    <source>
        <dbReference type="EMBL" id="AKV74997.1"/>
    </source>
</evidence>
<evidence type="ECO:0000313" key="14">
    <source>
        <dbReference type="Proteomes" id="UP000062398"/>
    </source>
</evidence>
<evidence type="ECO:0000313" key="13">
    <source>
        <dbReference type="Proteomes" id="UP000061362"/>
    </source>
</evidence>
<dbReference type="InterPro" id="IPR029058">
    <property type="entry name" value="AB_hydrolase_fold"/>
</dbReference>
<reference evidence="10 12" key="3">
    <citation type="submission" date="2015-07" db="EMBL/GenBank/DDBJ databases">
        <title>Physiological, transcriptional responses and genome re-sequencing of acid resistant extremely thermoacidophilic Metallosphaera sedula SARC-M1.</title>
        <authorList>
            <person name="Ai C."/>
            <person name="McCarthy S."/>
            <person name="Eckrich V."/>
            <person name="Rudrappa D."/>
            <person name="Qiu G."/>
            <person name="Blum P."/>
        </authorList>
    </citation>
    <scope>NUCLEOTIDE SEQUENCE [LARGE SCALE GENOMIC DNA]</scope>
    <source>
        <strain evidence="10 12">SARC-M1</strain>
    </source>
</reference>
<evidence type="ECO:0000256" key="2">
    <source>
        <dbReference type="ARBA" id="ARBA00022490"/>
    </source>
</evidence>
<accession>A0A088E759</accession>
<dbReference type="GO" id="GO:0005737">
    <property type="term" value="C:cytoplasm"/>
    <property type="evidence" value="ECO:0007669"/>
    <property type="project" value="UniProtKB-SubCell"/>
</dbReference>
<keyword evidence="5" id="KW-0012">Acyltransferase</keyword>
<dbReference type="PANTHER" id="PTHR46197:SF3">
    <property type="entry name" value="AB HYDROLASE-1 DOMAIN-CONTAINING PROTEIN"/>
    <property type="match status" value="1"/>
</dbReference>
<evidence type="ECO:0000256" key="1">
    <source>
        <dbReference type="ARBA" id="ARBA00004496"/>
    </source>
</evidence>
<dbReference type="GeneID" id="91756592"/>
<dbReference type="EMBL" id="CP008822">
    <property type="protein sequence ID" value="AIM28181.1"/>
    <property type="molecule type" value="Genomic_DNA"/>
</dbReference>
<evidence type="ECO:0000313" key="7">
    <source>
        <dbReference type="EMBL" id="AKV77235.1"/>
    </source>
</evidence>
<evidence type="ECO:0000313" key="5">
    <source>
        <dbReference type="EMBL" id="AIM28181.1"/>
    </source>
</evidence>
<dbReference type="RefSeq" id="WP_012021985.1">
    <property type="nucleotide sequence ID" value="NZ_AP019770.1"/>
</dbReference>
<dbReference type="EMBL" id="CP012175">
    <property type="protein sequence ID" value="AKV81730.1"/>
    <property type="molecule type" value="Genomic_DNA"/>
</dbReference>
<evidence type="ECO:0000256" key="3">
    <source>
        <dbReference type="ARBA" id="ARBA00037942"/>
    </source>
</evidence>
<proteinExistence type="inferred from homology"/>
<dbReference type="Proteomes" id="UP000056255">
    <property type="component" value="Chromosome"/>
</dbReference>
<dbReference type="GO" id="GO:0016746">
    <property type="term" value="F:acyltransferase activity"/>
    <property type="evidence" value="ECO:0007669"/>
    <property type="project" value="UniProtKB-KW"/>
</dbReference>
<evidence type="ECO:0000313" key="16">
    <source>
        <dbReference type="Proteomes" id="UP000068832"/>
    </source>
</evidence>
<evidence type="ECO:0000313" key="11">
    <source>
        <dbReference type="Proteomes" id="UP000029084"/>
    </source>
</evidence>
<evidence type="ECO:0000313" key="8">
    <source>
        <dbReference type="EMBL" id="AKV79485.1"/>
    </source>
</evidence>
<comment type="subcellular location">
    <subcellularLocation>
        <location evidence="1">Cytoplasm</location>
    </subcellularLocation>
</comment>
<dbReference type="PATRIC" id="fig|43687.5.peg.2215"/>
<dbReference type="EMBL" id="CP012173">
    <property type="protein sequence ID" value="AKV77235.1"/>
    <property type="molecule type" value="Genomic_DNA"/>
</dbReference>
<protein>
    <submittedName>
        <fullName evidence="6">2-hydroxy-6-oxo-6-phenylhexa-2,4-dienoate hydrolase</fullName>
    </submittedName>
    <submittedName>
        <fullName evidence="5">Hydrolase or acyltransferase (Alpha/beta hydrolase superfamily)-like protein</fullName>
    </submittedName>
</protein>
<dbReference type="EMBL" id="CP012176">
    <property type="protein sequence ID" value="AKV83962.1"/>
    <property type="molecule type" value="Genomic_DNA"/>
</dbReference>
<dbReference type="SUPFAM" id="SSF53474">
    <property type="entry name" value="alpha/beta-Hydrolases"/>
    <property type="match status" value="1"/>
</dbReference>
<dbReference type="PANTHER" id="PTHR46197">
    <property type="entry name" value="PROTEIN ABHD14B-LIKE"/>
    <property type="match status" value="1"/>
</dbReference>
<evidence type="ECO:0000313" key="12">
    <source>
        <dbReference type="Proteomes" id="UP000056255"/>
    </source>
</evidence>
<keyword evidence="5" id="KW-0378">Hydrolase</keyword>
<sequence length="199" mass="21829">MAELLVNVKGTRIHYLNNDLSEKPRIVMFHGARFNAETWNQVGTLTRLKEAGIPGIAVDFPGYGKSERGRWGDLGEFIGDLLEEMGLGEAVLLGPSMGGHAVLSYAVKRGKFSGLILIGAVGVDEFEKDLGKLNGKPILLIWGSKDTVSPLSNAKKIMERVSSAKLEIIGNQHACYLDEPKKFNDTIVKFMNDLKWSPS</sequence>
<evidence type="ECO:0000313" key="10">
    <source>
        <dbReference type="EMBL" id="AKV83962.1"/>
    </source>
</evidence>
<dbReference type="Proteomes" id="UP000062398">
    <property type="component" value="Chromosome"/>
</dbReference>
<reference evidence="5 11" key="1">
    <citation type="journal article" date="2014" name="J. Bacteriol.">
        <title>Role of an Archaeal PitA Transporter in the Copper and Arsenic Resistance of Metallosphaera sedula, an Extreme Thermoacidophile.</title>
        <authorList>
            <person name="McCarthy S."/>
            <person name="Ai C."/>
            <person name="Wheaton G."/>
            <person name="Tevatia R."/>
            <person name="Eckrich V."/>
            <person name="Kelly R."/>
            <person name="Blum P."/>
        </authorList>
    </citation>
    <scope>NUCLEOTIDE SEQUENCE [LARGE SCALE GENOMIC DNA]</scope>
    <source>
        <strain evidence="5 11">CuR1</strain>
    </source>
</reference>
<dbReference type="Proteomes" id="UP000068832">
    <property type="component" value="Chromosome"/>
</dbReference>
<evidence type="ECO:0000259" key="4">
    <source>
        <dbReference type="Pfam" id="PF12697"/>
    </source>
</evidence>
<name>A0A088E759_9CREN</name>
<feature type="domain" description="AB hydrolase-1" evidence="4">
    <location>
        <begin position="26"/>
        <end position="121"/>
    </location>
</feature>
<dbReference type="Gene3D" id="3.40.50.1820">
    <property type="entry name" value="alpha/beta hydrolase"/>
    <property type="match status" value="1"/>
</dbReference>
<dbReference type="Proteomes" id="UP000029084">
    <property type="component" value="Chromosome"/>
</dbReference>
<dbReference type="AlphaFoldDB" id="A0A088E759"/>
<dbReference type="OrthoDB" id="7531at2157"/>
<reference evidence="13 14" key="2">
    <citation type="journal article" date="2015" name="Genome Announc.">
        <title>Complete Genome Sequences of Evolved Arsenate-Resistant Metallosphaera sedula Strains.</title>
        <authorList>
            <person name="Ai C."/>
            <person name="McCarthy S."/>
            <person name="Schackwitz W."/>
            <person name="Martin J."/>
            <person name="Lipzen A."/>
            <person name="Blum P."/>
        </authorList>
    </citation>
    <scope>NUCLEOTIDE SEQUENCE [LARGE SCALE GENOMIC DNA]</scope>
    <source>
        <strain evidence="8 14">ARS120-1</strain>
        <strain evidence="9 13">ARS120-2</strain>
        <strain evidence="6 16">ARS50-1</strain>
        <strain evidence="7 15">ARS50-2</strain>
    </source>
</reference>
<dbReference type="GO" id="GO:0016787">
    <property type="term" value="F:hydrolase activity"/>
    <property type="evidence" value="ECO:0007669"/>
    <property type="project" value="UniProtKB-KW"/>
</dbReference>
<dbReference type="OMA" id="GEVVLWY"/>
<dbReference type="Proteomes" id="UP000061362">
    <property type="component" value="Chromosome"/>
</dbReference>